<evidence type="ECO:0000313" key="2">
    <source>
        <dbReference type="Proteomes" id="UP001196413"/>
    </source>
</evidence>
<sequence>MLQLFDSDTESQAKTLPAALCAKGEDIRLGKKHCRFHAVSFDSLKKHWNELNRRVTGFRRTHSKFETSVDGIFSVIRNNVLL</sequence>
<reference evidence="1" key="1">
    <citation type="submission" date="2021-06" db="EMBL/GenBank/DDBJ databases">
        <title>Parelaphostrongylus tenuis whole genome reference sequence.</title>
        <authorList>
            <person name="Garwood T.J."/>
            <person name="Larsen P.A."/>
            <person name="Fountain-Jones N.M."/>
            <person name="Garbe J.R."/>
            <person name="Macchietto M.G."/>
            <person name="Kania S.A."/>
            <person name="Gerhold R.W."/>
            <person name="Richards J.E."/>
            <person name="Wolf T.M."/>
        </authorList>
    </citation>
    <scope>NUCLEOTIDE SEQUENCE</scope>
    <source>
        <strain evidence="1">MNPRO001-30</strain>
        <tissue evidence="1">Meninges</tissue>
    </source>
</reference>
<dbReference type="Proteomes" id="UP001196413">
    <property type="component" value="Unassembled WGS sequence"/>
</dbReference>
<proteinExistence type="predicted"/>
<protein>
    <submittedName>
        <fullName evidence="1">Uncharacterized protein</fullName>
    </submittedName>
</protein>
<name>A0AAD5MA26_PARTN</name>
<accession>A0AAD5MA26</accession>
<organism evidence="1 2">
    <name type="scientific">Parelaphostrongylus tenuis</name>
    <name type="common">Meningeal worm</name>
    <dbReference type="NCBI Taxonomy" id="148309"/>
    <lineage>
        <taxon>Eukaryota</taxon>
        <taxon>Metazoa</taxon>
        <taxon>Ecdysozoa</taxon>
        <taxon>Nematoda</taxon>
        <taxon>Chromadorea</taxon>
        <taxon>Rhabditida</taxon>
        <taxon>Rhabditina</taxon>
        <taxon>Rhabditomorpha</taxon>
        <taxon>Strongyloidea</taxon>
        <taxon>Metastrongylidae</taxon>
        <taxon>Parelaphostrongylus</taxon>
    </lineage>
</organism>
<evidence type="ECO:0000313" key="1">
    <source>
        <dbReference type="EMBL" id="KAJ1353960.1"/>
    </source>
</evidence>
<dbReference type="EMBL" id="JAHQIW010001897">
    <property type="protein sequence ID" value="KAJ1353960.1"/>
    <property type="molecule type" value="Genomic_DNA"/>
</dbReference>
<gene>
    <name evidence="1" type="ORF">KIN20_010743</name>
</gene>
<dbReference type="AlphaFoldDB" id="A0AAD5MA26"/>
<comment type="caution">
    <text evidence="1">The sequence shown here is derived from an EMBL/GenBank/DDBJ whole genome shotgun (WGS) entry which is preliminary data.</text>
</comment>
<keyword evidence="2" id="KW-1185">Reference proteome</keyword>